<dbReference type="InterPro" id="IPR011335">
    <property type="entry name" value="Restrct_endonuc-II-like"/>
</dbReference>
<feature type="transmembrane region" description="Helical" evidence="2">
    <location>
        <begin position="43"/>
        <end position="63"/>
    </location>
</feature>
<keyword evidence="2" id="KW-0472">Membrane</keyword>
<dbReference type="PANTHER" id="PTHR30015">
    <property type="entry name" value="MRR RESTRICTION SYSTEM PROTEIN"/>
    <property type="match status" value="1"/>
</dbReference>
<organism evidence="4 5">
    <name type="scientific">Micromonospora peucetia</name>
    <dbReference type="NCBI Taxonomy" id="47871"/>
    <lineage>
        <taxon>Bacteria</taxon>
        <taxon>Bacillati</taxon>
        <taxon>Actinomycetota</taxon>
        <taxon>Actinomycetes</taxon>
        <taxon>Micromonosporales</taxon>
        <taxon>Micromonosporaceae</taxon>
        <taxon>Micromonospora</taxon>
    </lineage>
</organism>
<feature type="domain" description="Restriction endonuclease type IV Mrr" evidence="3">
    <location>
        <begin position="111"/>
        <end position="224"/>
    </location>
</feature>
<dbReference type="GO" id="GO:0009307">
    <property type="term" value="P:DNA restriction-modification system"/>
    <property type="evidence" value="ECO:0007669"/>
    <property type="project" value="InterPro"/>
</dbReference>
<dbReference type="Gene3D" id="3.40.1350.10">
    <property type="match status" value="1"/>
</dbReference>
<dbReference type="InterPro" id="IPR007560">
    <property type="entry name" value="Restrct_endonuc_IV_Mrr"/>
</dbReference>
<dbReference type="SUPFAM" id="SSF52980">
    <property type="entry name" value="Restriction endonuclease-like"/>
    <property type="match status" value="1"/>
</dbReference>
<dbReference type="AlphaFoldDB" id="A0A1C6VZG8"/>
<keyword evidence="2" id="KW-0812">Transmembrane</keyword>
<evidence type="ECO:0000256" key="2">
    <source>
        <dbReference type="SAM" id="Phobius"/>
    </source>
</evidence>
<name>A0A1C6VZG8_9ACTN</name>
<dbReference type="GO" id="GO:0015666">
    <property type="term" value="F:restriction endodeoxyribonuclease activity"/>
    <property type="evidence" value="ECO:0007669"/>
    <property type="project" value="TreeGrafter"/>
</dbReference>
<feature type="region of interest" description="Disordered" evidence="1">
    <location>
        <begin position="1"/>
        <end position="39"/>
    </location>
</feature>
<evidence type="ECO:0000259" key="3">
    <source>
        <dbReference type="Pfam" id="PF04471"/>
    </source>
</evidence>
<dbReference type="InterPro" id="IPR011856">
    <property type="entry name" value="tRNA_endonuc-like_dom_sf"/>
</dbReference>
<protein>
    <submittedName>
        <fullName evidence="4">Restriction system protein</fullName>
    </submittedName>
</protein>
<feature type="transmembrane region" description="Helical" evidence="2">
    <location>
        <begin position="69"/>
        <end position="88"/>
    </location>
</feature>
<dbReference type="Pfam" id="PF04471">
    <property type="entry name" value="Mrr_cat"/>
    <property type="match status" value="1"/>
</dbReference>
<dbReference type="InterPro" id="IPR052906">
    <property type="entry name" value="Type_IV_Methyl-Rstrct_Enzyme"/>
</dbReference>
<dbReference type="EMBL" id="FMIC01000002">
    <property type="protein sequence ID" value="SCL71290.1"/>
    <property type="molecule type" value="Genomic_DNA"/>
</dbReference>
<keyword evidence="2" id="KW-1133">Transmembrane helix</keyword>
<dbReference type="OrthoDB" id="5181666at2"/>
<dbReference type="PANTHER" id="PTHR30015:SF6">
    <property type="entry name" value="SLL1429 PROTEIN"/>
    <property type="match status" value="1"/>
</dbReference>
<dbReference type="Proteomes" id="UP000199343">
    <property type="component" value="Unassembled WGS sequence"/>
</dbReference>
<accession>A0A1C6VZG8</accession>
<reference evidence="4 5" key="1">
    <citation type="submission" date="2016-06" db="EMBL/GenBank/DDBJ databases">
        <authorList>
            <person name="Kjaerup R.B."/>
            <person name="Dalgaard T.S."/>
            <person name="Juul-Madsen H.R."/>
        </authorList>
    </citation>
    <scope>NUCLEOTIDE SEQUENCE [LARGE SCALE GENOMIC DNA]</scope>
    <source>
        <strain evidence="4 5">DSM 43363</strain>
    </source>
</reference>
<proteinExistence type="predicted"/>
<dbReference type="GO" id="GO:0003677">
    <property type="term" value="F:DNA binding"/>
    <property type="evidence" value="ECO:0007669"/>
    <property type="project" value="InterPro"/>
</dbReference>
<gene>
    <name evidence="4" type="ORF">GA0070608_4600</name>
</gene>
<dbReference type="STRING" id="47871.GA0070608_4600"/>
<evidence type="ECO:0000313" key="4">
    <source>
        <dbReference type="EMBL" id="SCL71290.1"/>
    </source>
</evidence>
<sequence>MPYVKSHVRRNGARVRGHYRRRRRAGSGRPARRGRSGAGSGNSWGLVLGGLAVVVVVVLIVDFVQRHPYWSATLVLVAVASAVALLSARAKRRARQRTEQAERDRAVAVTDAMTGAEFEQWFARLLEASEFRHVHVRGGSGDRGADVTAIAPDGRRVVVQCKRQSLTNRVGSAAIQRFAGTCREVHGGELCMIVTNGFFTAGDGVRLAQQLGIVLVDRGLLETWAWTGTPPSSLLGR</sequence>
<evidence type="ECO:0000256" key="1">
    <source>
        <dbReference type="SAM" id="MobiDB-lite"/>
    </source>
</evidence>
<evidence type="ECO:0000313" key="5">
    <source>
        <dbReference type="Proteomes" id="UP000199343"/>
    </source>
</evidence>
<feature type="compositionally biased region" description="Basic residues" evidence="1">
    <location>
        <begin position="1"/>
        <end position="35"/>
    </location>
</feature>